<name>A0A7S5R829_9CAUD</name>
<dbReference type="SUPFAM" id="SSF56091">
    <property type="entry name" value="DNA ligase/mRNA capping enzyme, catalytic domain"/>
    <property type="match status" value="1"/>
</dbReference>
<evidence type="ECO:0000256" key="4">
    <source>
        <dbReference type="ARBA" id="ARBA00023027"/>
    </source>
</evidence>
<keyword evidence="4" id="KW-0520">NAD</keyword>
<keyword evidence="3" id="KW-0235">DNA replication</keyword>
<evidence type="ECO:0000256" key="3">
    <source>
        <dbReference type="ARBA" id="ARBA00022705"/>
    </source>
</evidence>
<dbReference type="InterPro" id="IPR012340">
    <property type="entry name" value="NA-bd_OB-fold"/>
</dbReference>
<keyword evidence="2 7" id="KW-0436">Ligase</keyword>
<dbReference type="SMART" id="SM00532">
    <property type="entry name" value="LIGANc"/>
    <property type="match status" value="1"/>
</dbReference>
<accession>A0A7S5R829</accession>
<dbReference type="Pfam" id="PF01653">
    <property type="entry name" value="DNA_ligase_aden"/>
    <property type="match status" value="1"/>
</dbReference>
<dbReference type="InterPro" id="IPR013839">
    <property type="entry name" value="DNAligase_adenylation"/>
</dbReference>
<gene>
    <name evidence="7" type="ORF">EVB97_313</name>
</gene>
<dbReference type="InterPro" id="IPR036420">
    <property type="entry name" value="BRCT_dom_sf"/>
</dbReference>
<dbReference type="Pfam" id="PF03120">
    <property type="entry name" value="OB_DNA_ligase"/>
    <property type="match status" value="1"/>
</dbReference>
<dbReference type="InterPro" id="IPR004150">
    <property type="entry name" value="NAD_DNA_ligase_OB"/>
</dbReference>
<proteinExistence type="predicted"/>
<dbReference type="Gene3D" id="3.30.470.30">
    <property type="entry name" value="DNA ligase/mRNA capping enzyme"/>
    <property type="match status" value="1"/>
</dbReference>
<dbReference type="InterPro" id="IPR001679">
    <property type="entry name" value="DNA_ligase"/>
</dbReference>
<comment type="catalytic activity">
    <reaction evidence="5">
        <text>NAD(+) + (deoxyribonucleotide)n-3'-hydroxyl + 5'-phospho-(deoxyribonucleotide)m = (deoxyribonucleotide)n+m + AMP + beta-nicotinamide D-nucleotide.</text>
        <dbReference type="EC" id="6.5.1.2"/>
    </reaction>
</comment>
<dbReference type="EMBL" id="MN988525">
    <property type="protein sequence ID" value="QIG72851.1"/>
    <property type="molecule type" value="Genomic_DNA"/>
</dbReference>
<evidence type="ECO:0000256" key="5">
    <source>
        <dbReference type="ARBA" id="ARBA00034005"/>
    </source>
</evidence>
<reference evidence="7 8" key="1">
    <citation type="submission" date="2020-01" db="EMBL/GenBank/DDBJ databases">
        <title>Patterns of diversity and host range of bacteriophage communities associated with bean-nodulatin bacteria.</title>
        <authorList>
            <person name="Vann Cauwenberghe J."/>
            <person name="Santamaria R.I."/>
            <person name="Bustos P."/>
            <person name="Juarez S."/>
            <person name="Gonzalez V."/>
        </authorList>
    </citation>
    <scope>NUCLEOTIDE SEQUENCE [LARGE SCALE GENOMIC DNA]</scope>
    <source>
        <strain evidence="8">RHph</strain>
    </source>
</reference>
<evidence type="ECO:0000256" key="1">
    <source>
        <dbReference type="ARBA" id="ARBA00012722"/>
    </source>
</evidence>
<evidence type="ECO:0000259" key="6">
    <source>
        <dbReference type="SMART" id="SM00532"/>
    </source>
</evidence>
<keyword evidence="8" id="KW-1185">Reference proteome</keyword>
<dbReference type="Proteomes" id="UP000655883">
    <property type="component" value="Segment"/>
</dbReference>
<organism evidence="7 8">
    <name type="scientific">Rhizobium phage RHph_Y65</name>
    <dbReference type="NCBI Taxonomy" id="2509785"/>
    <lineage>
        <taxon>Viruses</taxon>
        <taxon>Duplodnaviria</taxon>
        <taxon>Heunggongvirae</taxon>
        <taxon>Uroviricota</taxon>
        <taxon>Caudoviricetes</taxon>
        <taxon>Kleczkowskaviridae</taxon>
        <taxon>Cuauhnahuacvirus</taxon>
        <taxon>Cuauhnahuacvirus Y65</taxon>
    </lineage>
</organism>
<dbReference type="PIRSF" id="PIRSF001604">
    <property type="entry name" value="LigA"/>
    <property type="match status" value="1"/>
</dbReference>
<dbReference type="GO" id="GO:0006260">
    <property type="term" value="P:DNA replication"/>
    <property type="evidence" value="ECO:0007669"/>
    <property type="project" value="UniProtKB-KW"/>
</dbReference>
<evidence type="ECO:0000256" key="2">
    <source>
        <dbReference type="ARBA" id="ARBA00022598"/>
    </source>
</evidence>
<protein>
    <recommendedName>
        <fullName evidence="1">DNA ligase (NAD(+))</fullName>
        <ecNumber evidence="1">6.5.1.2</ecNumber>
    </recommendedName>
</protein>
<evidence type="ECO:0000313" key="8">
    <source>
        <dbReference type="Proteomes" id="UP000655883"/>
    </source>
</evidence>
<sequence>MLEFAGKYEDLKGIVPSSVHTIEDLENQVIAWAKAYYEKESELISDEEFNLVTEYIAEFYPNSLVLKTGWGYRPEATDHLQEYPHKIHAGSLAKIKYADVKSGNTTYDPLLRFSLMPKGDGGSVVAYYHEGLLERALSRGDGNVGLDITKNLVASGSLPTKIENKNIEWVRAELMLTWTDYEAIGGKHPRNKAVGLSQSENADPEELACLKFVAYQSNLDFDFGMELTLLRNLGFTTVNHVEMNWSEFLQKIDDQVFLKLLNEDYPTDGLVLRFSDDAAIAFKFPDERVKTKIKDIEWNLSRTGRMVPKAILEPVNLAGATISRATLNNYEYLTELGCGPGSEVEIIRSNLIIPKIVKVLNKEPARRPLVCNRCYEVLEVVKTDLMCVNEMCACRVMSSVNRLFSLTKPDGIGGSACTTLVNGLAIDSWETAKSRLIDQDVTGLDKIFGTKTETKIQEMISKIKSLNQIITVKGVLYLANIPKLGNSSTGPIAENVSVDEFLTAIREDEIPVSWKQYCASEPAFNNLRKSIQRIRLILDFLNWKVNAVVKVEKVETRLKYCMTGTFSKKRSELQTEFSKLGLEFVDVKKAQVLMWDGEDQKNKYHTAKKLGIEIISEKEFRSRYVQSEEAIV</sequence>
<dbReference type="SUPFAM" id="SSF50249">
    <property type="entry name" value="Nucleic acid-binding proteins"/>
    <property type="match status" value="1"/>
</dbReference>
<dbReference type="GO" id="GO:0003911">
    <property type="term" value="F:DNA ligase (NAD+) activity"/>
    <property type="evidence" value="ECO:0007669"/>
    <property type="project" value="UniProtKB-EC"/>
</dbReference>
<dbReference type="Gene3D" id="2.40.50.140">
    <property type="entry name" value="Nucleic acid-binding proteins"/>
    <property type="match status" value="1"/>
</dbReference>
<evidence type="ECO:0000313" key="7">
    <source>
        <dbReference type="EMBL" id="QIG72851.1"/>
    </source>
</evidence>
<dbReference type="GO" id="GO:0006281">
    <property type="term" value="P:DNA repair"/>
    <property type="evidence" value="ECO:0007669"/>
    <property type="project" value="InterPro"/>
</dbReference>
<dbReference type="EC" id="6.5.1.2" evidence="1"/>
<dbReference type="Gene3D" id="3.40.50.10190">
    <property type="entry name" value="BRCT domain"/>
    <property type="match status" value="1"/>
</dbReference>
<dbReference type="InterPro" id="IPR013840">
    <property type="entry name" value="DNAligase_N"/>
</dbReference>
<feature type="domain" description="NAD-dependent DNA ligase N-terminal" evidence="6">
    <location>
        <begin position="17"/>
        <end position="408"/>
    </location>
</feature>